<feature type="transmembrane region" description="Helical" evidence="7">
    <location>
        <begin position="122"/>
        <end position="141"/>
    </location>
</feature>
<dbReference type="Gene3D" id="2.40.37.10">
    <property type="entry name" value="Lyase, Ornithine Decarboxylase, Chain A, domain 1"/>
    <property type="match status" value="1"/>
</dbReference>
<evidence type="ECO:0000256" key="2">
    <source>
        <dbReference type="ARBA" id="ARBA00022898"/>
    </source>
</evidence>
<evidence type="ECO:0000256" key="6">
    <source>
        <dbReference type="PIRSR" id="PIRSR600821-52"/>
    </source>
</evidence>
<dbReference type="PRINTS" id="PR00992">
    <property type="entry name" value="ALARACEMASE"/>
</dbReference>
<proteinExistence type="inferred from homology"/>
<protein>
    <recommendedName>
        <fullName evidence="4">Alanine racemase</fullName>
        <ecNumber evidence="4">5.1.1.1</ecNumber>
    </recommendedName>
</protein>
<feature type="domain" description="Alanine racemase C-terminal" evidence="8">
    <location>
        <begin position="581"/>
        <end position="710"/>
    </location>
</feature>
<comment type="pathway">
    <text evidence="4">Amino-acid biosynthesis; D-alanine biosynthesis; D-alanine from L-alanine: step 1/1.</text>
</comment>
<keyword evidence="7" id="KW-0472">Membrane</keyword>
<dbReference type="EMBL" id="QICS01000006">
    <property type="protein sequence ID" value="PXV89438.1"/>
    <property type="molecule type" value="Genomic_DNA"/>
</dbReference>
<evidence type="ECO:0000256" key="7">
    <source>
        <dbReference type="SAM" id="Phobius"/>
    </source>
</evidence>
<accession>A0A318EL89</accession>
<dbReference type="Pfam" id="PF01168">
    <property type="entry name" value="Ala_racemase_N"/>
    <property type="match status" value="1"/>
</dbReference>
<keyword evidence="2 4" id="KW-0663">Pyridoxal phosphate</keyword>
<feature type="binding site" evidence="4 6">
    <location>
        <position position="651"/>
    </location>
    <ligand>
        <name>substrate</name>
    </ligand>
</feature>
<evidence type="ECO:0000256" key="4">
    <source>
        <dbReference type="HAMAP-Rule" id="MF_01201"/>
    </source>
</evidence>
<comment type="cofactor">
    <cofactor evidence="1 4 5">
        <name>pyridoxal 5'-phosphate</name>
        <dbReference type="ChEBI" id="CHEBI:597326"/>
    </cofactor>
</comment>
<dbReference type="GO" id="GO:0005829">
    <property type="term" value="C:cytosol"/>
    <property type="evidence" value="ECO:0007669"/>
    <property type="project" value="TreeGrafter"/>
</dbReference>
<evidence type="ECO:0000259" key="8">
    <source>
        <dbReference type="SMART" id="SM01005"/>
    </source>
</evidence>
<feature type="transmembrane region" description="Helical" evidence="7">
    <location>
        <begin position="276"/>
        <end position="295"/>
    </location>
</feature>
<evidence type="ECO:0000256" key="3">
    <source>
        <dbReference type="ARBA" id="ARBA00023235"/>
    </source>
</evidence>
<dbReference type="EC" id="5.1.1.1" evidence="4"/>
<dbReference type="HAMAP" id="MF_01201">
    <property type="entry name" value="Ala_racemase"/>
    <property type="match status" value="1"/>
</dbReference>
<dbReference type="InterPro" id="IPR009006">
    <property type="entry name" value="Ala_racemase/Decarboxylase_C"/>
</dbReference>
<comment type="caution">
    <text evidence="9">The sequence shown here is derived from an EMBL/GenBank/DDBJ whole genome shotgun (WGS) entry which is preliminary data.</text>
</comment>
<keyword evidence="7" id="KW-0812">Transmembrane</keyword>
<dbReference type="PANTHER" id="PTHR30511:SF0">
    <property type="entry name" value="ALANINE RACEMASE, CATABOLIC-RELATED"/>
    <property type="match status" value="1"/>
</dbReference>
<evidence type="ECO:0000256" key="5">
    <source>
        <dbReference type="PIRSR" id="PIRSR600821-50"/>
    </source>
</evidence>
<reference evidence="9 10" key="1">
    <citation type="submission" date="2018-05" db="EMBL/GenBank/DDBJ databases">
        <title>Genomic Encyclopedia of Type Strains, Phase IV (KMG-IV): sequencing the most valuable type-strain genomes for metagenomic binning, comparative biology and taxonomic classification.</title>
        <authorList>
            <person name="Goeker M."/>
        </authorList>
    </citation>
    <scope>NUCLEOTIDE SEQUENCE [LARGE SCALE GENOMIC DNA]</scope>
    <source>
        <strain evidence="9 10">DSM 28816</strain>
    </source>
</reference>
<dbReference type="Pfam" id="PF00842">
    <property type="entry name" value="Ala_racemase_C"/>
    <property type="match status" value="1"/>
</dbReference>
<feature type="transmembrane region" description="Helical" evidence="7">
    <location>
        <begin position="43"/>
        <end position="62"/>
    </location>
</feature>
<feature type="transmembrane region" description="Helical" evidence="7">
    <location>
        <begin position="12"/>
        <end position="31"/>
    </location>
</feature>
<dbReference type="InterPro" id="IPR002656">
    <property type="entry name" value="Acyl_transf_3_dom"/>
</dbReference>
<gene>
    <name evidence="9" type="ORF">C8E03_10689</name>
</gene>
<dbReference type="InterPro" id="IPR001608">
    <property type="entry name" value="Ala_racemase_N"/>
</dbReference>
<dbReference type="AlphaFoldDB" id="A0A318EL89"/>
<dbReference type="SUPFAM" id="SSF50621">
    <property type="entry name" value="Alanine racemase C-terminal domain-like"/>
    <property type="match status" value="1"/>
</dbReference>
<feature type="transmembrane region" description="Helical" evidence="7">
    <location>
        <begin position="247"/>
        <end position="264"/>
    </location>
</feature>
<comment type="similarity">
    <text evidence="4">Belongs to the alanine racemase family.</text>
</comment>
<dbReference type="InterPro" id="IPR020622">
    <property type="entry name" value="Ala_racemase_pyridoxalP-BS"/>
</dbReference>
<feature type="transmembrane region" description="Helical" evidence="7">
    <location>
        <begin position="310"/>
        <end position="331"/>
    </location>
</feature>
<organism evidence="9 10">
    <name type="scientific">Lachnotalea glycerini</name>
    <dbReference type="NCBI Taxonomy" id="1763509"/>
    <lineage>
        <taxon>Bacteria</taxon>
        <taxon>Bacillati</taxon>
        <taxon>Bacillota</taxon>
        <taxon>Clostridia</taxon>
        <taxon>Lachnospirales</taxon>
        <taxon>Lachnospiraceae</taxon>
        <taxon>Lachnotalea</taxon>
    </lineage>
</organism>
<dbReference type="NCBIfam" id="NF033131">
    <property type="entry name" value="vanT-G-Cterm"/>
    <property type="match status" value="1"/>
</dbReference>
<feature type="transmembrane region" description="Helical" evidence="7">
    <location>
        <begin position="189"/>
        <end position="207"/>
    </location>
</feature>
<dbReference type="SUPFAM" id="SSF51419">
    <property type="entry name" value="PLP-binding barrel"/>
    <property type="match status" value="1"/>
</dbReference>
<feature type="transmembrane region" description="Helical" evidence="7">
    <location>
        <begin position="83"/>
        <end position="102"/>
    </location>
</feature>
<feature type="transmembrane region" description="Helical" evidence="7">
    <location>
        <begin position="219"/>
        <end position="241"/>
    </location>
</feature>
<dbReference type="Pfam" id="PF01757">
    <property type="entry name" value="Acyl_transf_3"/>
    <property type="match status" value="1"/>
</dbReference>
<dbReference type="GO" id="GO:0016747">
    <property type="term" value="F:acyltransferase activity, transferring groups other than amino-acyl groups"/>
    <property type="evidence" value="ECO:0007669"/>
    <property type="project" value="InterPro"/>
</dbReference>
<feature type="transmembrane region" description="Helical" evidence="7">
    <location>
        <begin position="148"/>
        <end position="169"/>
    </location>
</feature>
<dbReference type="SMART" id="SM01005">
    <property type="entry name" value="Ala_racemase_C"/>
    <property type="match status" value="1"/>
</dbReference>
<keyword evidence="3 4" id="KW-0413">Isomerase</keyword>
<dbReference type="GO" id="GO:0030170">
    <property type="term" value="F:pyridoxal phosphate binding"/>
    <property type="evidence" value="ECO:0007669"/>
    <property type="project" value="UniProtKB-UniRule"/>
</dbReference>
<evidence type="ECO:0000256" key="1">
    <source>
        <dbReference type="ARBA" id="ARBA00001933"/>
    </source>
</evidence>
<dbReference type="InterPro" id="IPR000821">
    <property type="entry name" value="Ala_racemase"/>
</dbReference>
<feature type="binding site" evidence="4 6">
    <location>
        <position position="469"/>
    </location>
    <ligand>
        <name>substrate</name>
    </ligand>
</feature>
<dbReference type="InterPro" id="IPR011079">
    <property type="entry name" value="Ala_racemase_C"/>
</dbReference>
<feature type="active site" description="Proton acceptor; specific for L-alanine" evidence="4">
    <location>
        <position position="602"/>
    </location>
</feature>
<comment type="function">
    <text evidence="4">Catalyzes the interconversion of L-alanine and D-alanine. May also act on other amino acids.</text>
</comment>
<feature type="active site" description="Proton acceptor; specific for D-alanine" evidence="4">
    <location>
        <position position="375"/>
    </location>
</feature>
<dbReference type="UniPathway" id="UPA00042">
    <property type="reaction ID" value="UER00497"/>
</dbReference>
<dbReference type="RefSeq" id="WP_110291196.1">
    <property type="nucleotide sequence ID" value="NZ_QICS01000006.1"/>
</dbReference>
<dbReference type="PROSITE" id="PS00395">
    <property type="entry name" value="ALANINE_RACEMASE"/>
    <property type="match status" value="1"/>
</dbReference>
<evidence type="ECO:0000313" key="9">
    <source>
        <dbReference type="EMBL" id="PXV89438.1"/>
    </source>
</evidence>
<dbReference type="NCBIfam" id="TIGR00492">
    <property type="entry name" value="alr"/>
    <property type="match status" value="1"/>
</dbReference>
<feature type="modified residue" description="N6-(pyridoxal phosphate)lysine" evidence="4 5">
    <location>
        <position position="375"/>
    </location>
</feature>
<evidence type="ECO:0000313" key="10">
    <source>
        <dbReference type="Proteomes" id="UP000247523"/>
    </source>
</evidence>
<dbReference type="GO" id="GO:0008784">
    <property type="term" value="F:alanine racemase activity"/>
    <property type="evidence" value="ECO:0007669"/>
    <property type="project" value="UniProtKB-UniRule"/>
</dbReference>
<name>A0A318EL89_9FIRM</name>
<dbReference type="Proteomes" id="UP000247523">
    <property type="component" value="Unassembled WGS sequence"/>
</dbReference>
<sequence length="711" mass="80647">MGDRKNYGGLDYFKLIAAFLIVSIHTSPLTGISFNADYLLTRVIARIAVPFFLMVTGFFILPDYLFSPNRNKSVIICFIKNNLIFYAGAILLYLPIGFYAGLYRNLTFLDFFRLLVFDGTFYHLWYLPACISGVLLLCILIKRFSYKQVVIITFSLYLFGLFGDSYFGLSNHIPVLRTVYRVGFFLYTYTRNGLFYTPVFLMMGALLNHSKKHVSRKVCLWGFLLSMIAMTFEGFTLKLLSLQRHDSMYFALLPCMYFGFQFILSFKTQSSKRMRVIAGFIYVLHPLVIILIRGFSKATGLFHILVENSLIHYLLVSLCSFIIAAALSYLLQRGRREEFHYGRAWIELNRNALCHNVNELRTKLPPECELMPAVKADAYGHGAVLIAKELNAMGIKAFCVATVLEGIKLRKNKIKGDILILGYTHPKQFPLLRKYKLIQTVIDYSYANSMNQYGKKFRVHLCIDTGMHRLGERSENINELFDIFKMKNLKIEGIYTHLCSSDSSETEDQIFTNNQGKVFFEVIEKLKLRGIICSKTHILASYGILNYPHLGGNYARVGIALYGILSSKEDVNKSDVFLEPVLAVKARIIEVKQLYKGESAGYGRQYIAKRDMKLAVISIGYADGLPRALSKGGGRVLVDGFEANIIGRICMDQTLIDVTELDAVRCGDIAVVIGKSKEKEITACDMASQTNTISNEIVSRLGERLERVMVS</sequence>
<keyword evidence="7" id="KW-1133">Transmembrane helix</keyword>
<comment type="catalytic activity">
    <reaction evidence="4">
        <text>L-alanine = D-alanine</text>
        <dbReference type="Rhea" id="RHEA:20249"/>
        <dbReference type="ChEBI" id="CHEBI:57416"/>
        <dbReference type="ChEBI" id="CHEBI:57972"/>
        <dbReference type="EC" id="5.1.1.1"/>
    </reaction>
</comment>
<dbReference type="GO" id="GO:0030632">
    <property type="term" value="P:D-alanine biosynthetic process"/>
    <property type="evidence" value="ECO:0007669"/>
    <property type="project" value="UniProtKB-UniRule"/>
</dbReference>
<dbReference type="Gene3D" id="3.20.20.10">
    <property type="entry name" value="Alanine racemase"/>
    <property type="match status" value="1"/>
</dbReference>
<dbReference type="PANTHER" id="PTHR30511">
    <property type="entry name" value="ALANINE RACEMASE"/>
    <property type="match status" value="1"/>
</dbReference>
<dbReference type="InterPro" id="IPR029066">
    <property type="entry name" value="PLP-binding_barrel"/>
</dbReference>
<dbReference type="FunFam" id="3.20.20.10:FF:000002">
    <property type="entry name" value="Alanine racemase"/>
    <property type="match status" value="1"/>
</dbReference>